<dbReference type="PANTHER" id="PTHR12684">
    <property type="entry name" value="PUTATIVE PHOSPHOTRANSFERASE"/>
    <property type="match status" value="1"/>
</dbReference>
<organism evidence="6 7">
    <name type="scientific">Thermococcus litoralis (strain ATCC 51850 / DSM 5473 / JCM 8560 / NS-C)</name>
    <dbReference type="NCBI Taxonomy" id="523849"/>
    <lineage>
        <taxon>Archaea</taxon>
        <taxon>Methanobacteriati</taxon>
        <taxon>Methanobacteriota</taxon>
        <taxon>Thermococci</taxon>
        <taxon>Thermococcales</taxon>
        <taxon>Thermococcaceae</taxon>
        <taxon>Thermococcus</taxon>
    </lineage>
</organism>
<evidence type="ECO:0000256" key="1">
    <source>
        <dbReference type="ARBA" id="ARBA00009836"/>
    </source>
</evidence>
<dbReference type="Gene3D" id="1.10.10.970">
    <property type="entry name" value="RNA 2'-phosphotransferase, Tpt1/KptA family, N-terminal domain"/>
    <property type="match status" value="1"/>
</dbReference>
<dbReference type="EC" id="2.7.1.-" evidence="5"/>
<protein>
    <recommendedName>
        <fullName evidence="5">Probable RNA 2'-phosphotransferase</fullName>
        <ecNumber evidence="5">2.7.1.-</ecNumber>
    </recommendedName>
</protein>
<dbReference type="InterPro" id="IPR042080">
    <property type="entry name" value="RNA_2'-PTrans_N"/>
</dbReference>
<dbReference type="PaxDb" id="523849-OCC_08794"/>
<dbReference type="EMBL" id="CP006670">
    <property type="protein sequence ID" value="EHR79638.2"/>
    <property type="molecule type" value="Genomic_DNA"/>
</dbReference>
<sequence>MRGKDEFLRSRKRIKISKLMSYILRHAPWEFDVEVDEEGFANIEKVVRAVKKSYPWVEKEYLLWIIENDPKDRFEIRGNKIRARYGHTFDVSLDHEEDVEVKVLYHGTPRRNLEKILKEGIKSMKRKFVHLTTSKEEAYETGRRYGKDVVVILVDAECLRKKGYRIYKAGKNVRIVKFVPPECIILYK</sequence>
<dbReference type="InterPro" id="IPR022928">
    <property type="entry name" value="RNA_2'-PTrans_KptA"/>
</dbReference>
<dbReference type="InterPro" id="IPR042081">
    <property type="entry name" value="RNA_2'-PTrans_C"/>
</dbReference>
<dbReference type="HOGENOM" id="CLU_052998_4_1_2"/>
<dbReference type="Proteomes" id="UP000015502">
    <property type="component" value="Chromosome"/>
</dbReference>
<keyword evidence="2 5" id="KW-0808">Transferase</keyword>
<dbReference type="GO" id="GO:0003950">
    <property type="term" value="F:NAD+ poly-ADP-ribosyltransferase activity"/>
    <property type="evidence" value="ECO:0007669"/>
    <property type="project" value="InterPro"/>
</dbReference>
<proteinExistence type="inferred from homology"/>
<keyword evidence="3 5" id="KW-0520">NAD</keyword>
<dbReference type="STRING" id="523849.OCC_08794"/>
<dbReference type="Gene3D" id="3.20.170.30">
    <property type="match status" value="1"/>
</dbReference>
<dbReference type="OrthoDB" id="24376at2157"/>
<dbReference type="HAMAP" id="MF_00299">
    <property type="entry name" value="KptA"/>
    <property type="match status" value="1"/>
</dbReference>
<accession>H3ZK85</accession>
<dbReference type="KEGG" id="tlt:OCC_08794"/>
<evidence type="ECO:0000256" key="4">
    <source>
        <dbReference type="ARBA" id="ARBA00025212"/>
    </source>
</evidence>
<dbReference type="PANTHER" id="PTHR12684:SF2">
    <property type="entry name" value="TRNA 2'-PHOSPHOTRANSFERASE 1"/>
    <property type="match status" value="1"/>
</dbReference>
<dbReference type="Pfam" id="PF01885">
    <property type="entry name" value="PTS_2-RNA"/>
    <property type="match status" value="1"/>
</dbReference>
<evidence type="ECO:0000256" key="3">
    <source>
        <dbReference type="ARBA" id="ARBA00023027"/>
    </source>
</evidence>
<dbReference type="NCBIfam" id="NF002013">
    <property type="entry name" value="PRK00819.1-2"/>
    <property type="match status" value="1"/>
</dbReference>
<comment type="function">
    <text evidence="4 5">Removes the 2'-phosphate from RNA via an intermediate in which the phosphate is ADP-ribosylated by NAD followed by a presumed transesterification to release the RNA and generate ADP-ribose 1''-2''-cyclic phosphate (APPR&gt;P). May function as an ADP-ribosylase.</text>
</comment>
<name>H3ZK85_THELN</name>
<keyword evidence="7" id="KW-1185">Reference proteome</keyword>
<dbReference type="GO" id="GO:0006388">
    <property type="term" value="P:tRNA splicing, via endonucleolytic cleavage and ligation"/>
    <property type="evidence" value="ECO:0007669"/>
    <property type="project" value="UniProtKB-UniRule"/>
</dbReference>
<dbReference type="InterPro" id="IPR002745">
    <property type="entry name" value="Ptrans_KptA/Tpt1"/>
</dbReference>
<evidence type="ECO:0000313" key="7">
    <source>
        <dbReference type="Proteomes" id="UP000015502"/>
    </source>
</evidence>
<evidence type="ECO:0000256" key="5">
    <source>
        <dbReference type="HAMAP-Rule" id="MF_00299"/>
    </source>
</evidence>
<dbReference type="SUPFAM" id="SSF56399">
    <property type="entry name" value="ADP-ribosylation"/>
    <property type="match status" value="1"/>
</dbReference>
<gene>
    <name evidence="5" type="primary">kptA</name>
    <name evidence="6" type="ORF">OCC_08794</name>
</gene>
<reference evidence="6 7" key="1">
    <citation type="journal article" date="2012" name="J. Bacteriol.">
        <title>Genome sequence of the model hyperthermophilic archaeon Thermococcus litoralis NS-C.</title>
        <authorList>
            <person name="Gardner A.F."/>
            <person name="Kumar S."/>
            <person name="Perler F.B."/>
        </authorList>
    </citation>
    <scope>NUCLEOTIDE SEQUENCE [LARGE SCALE GENOMIC DNA]</scope>
    <source>
        <strain evidence="7">ATCC 51850 / DSM 5473 / JCM 8560 / NS-C</strain>
    </source>
</reference>
<evidence type="ECO:0000256" key="2">
    <source>
        <dbReference type="ARBA" id="ARBA00022679"/>
    </source>
</evidence>
<comment type="similarity">
    <text evidence="1 5">Belongs to the KptA/TPT1 family.</text>
</comment>
<evidence type="ECO:0000313" key="6">
    <source>
        <dbReference type="EMBL" id="EHR79638.2"/>
    </source>
</evidence>
<dbReference type="AlphaFoldDB" id="H3ZK85"/>
<dbReference type="GO" id="GO:0000215">
    <property type="term" value="F:tRNA 2'-phosphotransferase activity"/>
    <property type="evidence" value="ECO:0007669"/>
    <property type="project" value="TreeGrafter"/>
</dbReference>